<name>A0A0G0MK17_9BACT</name>
<evidence type="ECO:0000313" key="2">
    <source>
        <dbReference type="Proteomes" id="UP000033935"/>
    </source>
</evidence>
<dbReference type="AlphaFoldDB" id="A0A0G0MK17"/>
<accession>A0A0G0MK17</accession>
<dbReference type="InterPro" id="IPR014942">
    <property type="entry name" value="AbiEii"/>
</dbReference>
<organism evidence="1 2">
    <name type="scientific">Candidatus Uhrbacteria bacterium GW2011_GWF2_39_13</name>
    <dbReference type="NCBI Taxonomy" id="1618995"/>
    <lineage>
        <taxon>Bacteria</taxon>
        <taxon>Candidatus Uhriibacteriota</taxon>
    </lineage>
</organism>
<proteinExistence type="predicted"/>
<dbReference type="Gene3D" id="3.10.450.620">
    <property type="entry name" value="JHP933, nucleotidyltransferase-like core domain"/>
    <property type="match status" value="1"/>
</dbReference>
<dbReference type="Pfam" id="PF08843">
    <property type="entry name" value="AbiEii"/>
    <property type="match status" value="1"/>
</dbReference>
<gene>
    <name evidence="1" type="ORF">UT30_C0008G0001</name>
</gene>
<reference evidence="1 2" key="1">
    <citation type="journal article" date="2015" name="Nature">
        <title>rRNA introns, odd ribosomes, and small enigmatic genomes across a large radiation of phyla.</title>
        <authorList>
            <person name="Brown C.T."/>
            <person name="Hug L.A."/>
            <person name="Thomas B.C."/>
            <person name="Sharon I."/>
            <person name="Castelle C.J."/>
            <person name="Singh A."/>
            <person name="Wilkins M.J."/>
            <person name="Williams K.H."/>
            <person name="Banfield J.F."/>
        </authorList>
    </citation>
    <scope>NUCLEOTIDE SEQUENCE [LARGE SCALE GENOMIC DNA]</scope>
</reference>
<protein>
    <submittedName>
        <fullName evidence="1">Putative cytosolic protein</fullName>
    </submittedName>
</protein>
<comment type="caution">
    <text evidence="1">The sequence shown here is derived from an EMBL/GenBank/DDBJ whole genome shotgun (WGS) entry which is preliminary data.</text>
</comment>
<dbReference type="PATRIC" id="fig|1618995.3.peg.399"/>
<dbReference type="Proteomes" id="UP000033935">
    <property type="component" value="Unassembled WGS sequence"/>
</dbReference>
<sequence length="307" mass="35065">MKISREKVASLATLTGFHADMVEKAVRLINLLNTINTHPALKGKLALKGGTALNLFIFDIPRLSVDIDLNYIGAGNLNEMQVERPKIEQAIQAVFSREDYNLKRMPDEHAGGKWRLGYQNAFGHPGNLEVDLNFMFRIPLWEITISESRLIGEYQSKNIPVLDINELAAGKLAALFSRHQARDIFDARELLSYPGLDQKKLRLAFIVYGAMNRKDWRTVSIEDISFDLKELEQMLLPVLNKNKIEQVTRSSVLFGEKLIDECRKKLTHWFPFSNNESAFLNAILERGEIKAELITKDLELQNRISNQ</sequence>
<evidence type="ECO:0000313" key="1">
    <source>
        <dbReference type="EMBL" id="KKR04379.1"/>
    </source>
</evidence>
<dbReference type="EMBL" id="LBWG01000008">
    <property type="protein sequence ID" value="KKR04379.1"/>
    <property type="molecule type" value="Genomic_DNA"/>
</dbReference>